<protein>
    <recommendedName>
        <fullName evidence="1">diguanylate cyclase</fullName>
        <ecNumber evidence="1">2.7.7.65</ecNumber>
    </recommendedName>
</protein>
<dbReference type="InterPro" id="IPR050469">
    <property type="entry name" value="Diguanylate_Cyclase"/>
</dbReference>
<dbReference type="EMBL" id="NQYH01000001">
    <property type="protein sequence ID" value="RIY42202.1"/>
    <property type="molecule type" value="Genomic_DNA"/>
</dbReference>
<dbReference type="AlphaFoldDB" id="A0A3A1YVG7"/>
<dbReference type="NCBIfam" id="TIGR00254">
    <property type="entry name" value="GGDEF"/>
    <property type="match status" value="1"/>
</dbReference>
<accession>A0A3A1YVG7</accession>
<evidence type="ECO:0000256" key="2">
    <source>
        <dbReference type="ARBA" id="ARBA00034247"/>
    </source>
</evidence>
<sequence>MPPTASFNEERRLEVLRDYDILDTQVEQAYTDLINCAAYICNAPIAVINFIDADRQWFKAERGLGIRETPLDISICRHALFEEDIMIIEDTRTDARTRVNPLVSGNNKALRFYAGALIKSKNGFPLGTLCVLDYQPRTLTDEQVELLKALRRQTMLLLEYRRIHKAQNKLLNELNHARGEMQRLAHEDPLTGLLNRRAFEAKLALVSPLNHKQARGMLLMLIDLDNFKQINDSYGHQVGDIVLNHAAGIMKQVLRTEDTLCRWGGDEFIALLEAGSGEQAVKIGHRLRNALSKSPLPHAEQTLRVSASVGLAWFHPQRSLDDNIAQADKALYHAKRDGIGVTLFSA</sequence>
<dbReference type="InterPro" id="IPR029787">
    <property type="entry name" value="Nucleotide_cyclase"/>
</dbReference>
<dbReference type="InterPro" id="IPR000160">
    <property type="entry name" value="GGDEF_dom"/>
</dbReference>
<dbReference type="InterPro" id="IPR043128">
    <property type="entry name" value="Rev_trsase/Diguanyl_cyclase"/>
</dbReference>
<dbReference type="FunFam" id="3.30.70.270:FF:000001">
    <property type="entry name" value="Diguanylate cyclase domain protein"/>
    <property type="match status" value="1"/>
</dbReference>
<dbReference type="OrthoDB" id="5571399at2"/>
<dbReference type="SUPFAM" id="SSF55073">
    <property type="entry name" value="Nucleotide cyclase"/>
    <property type="match status" value="1"/>
</dbReference>
<comment type="catalytic activity">
    <reaction evidence="2">
        <text>2 GTP = 3',3'-c-di-GMP + 2 diphosphate</text>
        <dbReference type="Rhea" id="RHEA:24898"/>
        <dbReference type="ChEBI" id="CHEBI:33019"/>
        <dbReference type="ChEBI" id="CHEBI:37565"/>
        <dbReference type="ChEBI" id="CHEBI:58805"/>
        <dbReference type="EC" id="2.7.7.65"/>
    </reaction>
</comment>
<name>A0A3A1YVG7_9BURK</name>
<evidence type="ECO:0000313" key="5">
    <source>
        <dbReference type="Proteomes" id="UP000266206"/>
    </source>
</evidence>
<dbReference type="Proteomes" id="UP000266206">
    <property type="component" value="Unassembled WGS sequence"/>
</dbReference>
<dbReference type="SUPFAM" id="SSF55781">
    <property type="entry name" value="GAF domain-like"/>
    <property type="match status" value="1"/>
</dbReference>
<reference evidence="4 5" key="1">
    <citation type="submission" date="2017-08" db="EMBL/GenBank/DDBJ databases">
        <title>Pusillimonas indicus sp. nov., a member of the family Alcaligenaceae isolated from surface seawater.</title>
        <authorList>
            <person name="Li J."/>
        </authorList>
    </citation>
    <scope>NUCLEOTIDE SEQUENCE [LARGE SCALE GENOMIC DNA]</scope>
    <source>
        <strain evidence="4 5">L52-1-41</strain>
    </source>
</reference>
<dbReference type="Gene3D" id="3.30.70.270">
    <property type="match status" value="1"/>
</dbReference>
<evidence type="ECO:0000256" key="1">
    <source>
        <dbReference type="ARBA" id="ARBA00012528"/>
    </source>
</evidence>
<dbReference type="Pfam" id="PF00990">
    <property type="entry name" value="GGDEF"/>
    <property type="match status" value="1"/>
</dbReference>
<dbReference type="InterPro" id="IPR029016">
    <property type="entry name" value="GAF-like_dom_sf"/>
</dbReference>
<dbReference type="Gene3D" id="3.30.450.40">
    <property type="match status" value="1"/>
</dbReference>
<comment type="caution">
    <text evidence="4">The sequence shown here is derived from an EMBL/GenBank/DDBJ whole genome shotgun (WGS) entry which is preliminary data.</text>
</comment>
<dbReference type="GO" id="GO:0052621">
    <property type="term" value="F:diguanylate cyclase activity"/>
    <property type="evidence" value="ECO:0007669"/>
    <property type="project" value="UniProtKB-EC"/>
</dbReference>
<dbReference type="RefSeq" id="WP_114421287.1">
    <property type="nucleotide sequence ID" value="NZ_NQYH01000001.1"/>
</dbReference>
<dbReference type="PANTHER" id="PTHR45138">
    <property type="entry name" value="REGULATORY COMPONENTS OF SENSORY TRANSDUCTION SYSTEM"/>
    <property type="match status" value="1"/>
</dbReference>
<evidence type="ECO:0000259" key="3">
    <source>
        <dbReference type="PROSITE" id="PS50887"/>
    </source>
</evidence>
<dbReference type="SMART" id="SM00267">
    <property type="entry name" value="GGDEF"/>
    <property type="match status" value="1"/>
</dbReference>
<dbReference type="PROSITE" id="PS50887">
    <property type="entry name" value="GGDEF"/>
    <property type="match status" value="1"/>
</dbReference>
<proteinExistence type="predicted"/>
<gene>
    <name evidence="4" type="ORF">CJP73_01810</name>
</gene>
<feature type="domain" description="GGDEF" evidence="3">
    <location>
        <begin position="215"/>
        <end position="346"/>
    </location>
</feature>
<dbReference type="EC" id="2.7.7.65" evidence="1"/>
<dbReference type="PANTHER" id="PTHR45138:SF9">
    <property type="entry name" value="DIGUANYLATE CYCLASE DGCM-RELATED"/>
    <property type="match status" value="1"/>
</dbReference>
<dbReference type="CDD" id="cd01949">
    <property type="entry name" value="GGDEF"/>
    <property type="match status" value="1"/>
</dbReference>
<evidence type="ECO:0000313" key="4">
    <source>
        <dbReference type="EMBL" id="RIY42202.1"/>
    </source>
</evidence>
<organism evidence="4 5">
    <name type="scientific">Neopusillimonas maritima</name>
    <dbReference type="NCBI Taxonomy" id="2026239"/>
    <lineage>
        <taxon>Bacteria</taxon>
        <taxon>Pseudomonadati</taxon>
        <taxon>Pseudomonadota</taxon>
        <taxon>Betaproteobacteria</taxon>
        <taxon>Burkholderiales</taxon>
        <taxon>Alcaligenaceae</taxon>
        <taxon>Neopusillimonas</taxon>
    </lineage>
</organism>